<protein>
    <submittedName>
        <fullName evidence="1">Uncharacterized protein</fullName>
    </submittedName>
</protein>
<gene>
    <name evidence="1" type="ORF">ABH992_005479</name>
</gene>
<reference evidence="1 2" key="1">
    <citation type="submission" date="2024-07" db="EMBL/GenBank/DDBJ databases">
        <title>Genomic Encyclopedia of Type Strains, Phase V (KMG-V): Genome sequencing to study the core and pangenomes of soil and plant-associated prokaryotes.</title>
        <authorList>
            <person name="Whitman W."/>
        </authorList>
    </citation>
    <scope>NUCLEOTIDE SEQUENCE [LARGE SCALE GENOMIC DNA]</scope>
    <source>
        <strain evidence="1 2">USDA 222</strain>
    </source>
</reference>
<accession>A0ABV4GMB9</accession>
<dbReference type="Proteomes" id="UP001565474">
    <property type="component" value="Unassembled WGS sequence"/>
</dbReference>
<comment type="caution">
    <text evidence="1">The sequence shown here is derived from an EMBL/GenBank/DDBJ whole genome shotgun (WGS) entry which is preliminary data.</text>
</comment>
<sequence>MQDSLHASFNPDDLRQDASSLGHLAPAAVGVLVSNPDLRQEACSMQLCQGPSIDLVRFDSGIGDRPNEPRIGDGDALNVRAQNTFDRRAVARHLDDHLILEAECLGKGDKPIVDEIYAELSDYCSVLQDRHLGERSVDVHADDLHAWFSFVSGASGLHDIYGSALAAQPGKS</sequence>
<evidence type="ECO:0000313" key="1">
    <source>
        <dbReference type="EMBL" id="MEY9473080.1"/>
    </source>
</evidence>
<dbReference type="EMBL" id="JBGBZN010000002">
    <property type="protein sequence ID" value="MEY9473080.1"/>
    <property type="molecule type" value="Genomic_DNA"/>
</dbReference>
<organism evidence="1 2">
    <name type="scientific">Bradyrhizobium yuanmingense</name>
    <dbReference type="NCBI Taxonomy" id="108015"/>
    <lineage>
        <taxon>Bacteria</taxon>
        <taxon>Pseudomonadati</taxon>
        <taxon>Pseudomonadota</taxon>
        <taxon>Alphaproteobacteria</taxon>
        <taxon>Hyphomicrobiales</taxon>
        <taxon>Nitrobacteraceae</taxon>
        <taxon>Bradyrhizobium</taxon>
    </lineage>
</organism>
<keyword evidence="2" id="KW-1185">Reference proteome</keyword>
<name>A0ABV4GMB9_9BRAD</name>
<evidence type="ECO:0000313" key="2">
    <source>
        <dbReference type="Proteomes" id="UP001565474"/>
    </source>
</evidence>
<proteinExistence type="predicted"/>